<feature type="domain" description="Type II secretion system protein GspF" evidence="8">
    <location>
        <begin position="37"/>
        <end position="159"/>
    </location>
</feature>
<evidence type="ECO:0000259" key="8">
    <source>
        <dbReference type="Pfam" id="PF00482"/>
    </source>
</evidence>
<evidence type="ECO:0000256" key="1">
    <source>
        <dbReference type="ARBA" id="ARBA00004651"/>
    </source>
</evidence>
<dbReference type="RefSeq" id="WP_170087454.1">
    <property type="nucleotide sequence ID" value="NZ_JABAFG010000007.1"/>
</dbReference>
<feature type="transmembrane region" description="Helical" evidence="7">
    <location>
        <begin position="342"/>
        <end position="363"/>
    </location>
</feature>
<evidence type="ECO:0000313" key="10">
    <source>
        <dbReference type="Proteomes" id="UP000591071"/>
    </source>
</evidence>
<evidence type="ECO:0000256" key="4">
    <source>
        <dbReference type="ARBA" id="ARBA00022692"/>
    </source>
</evidence>
<dbReference type="PANTHER" id="PTHR30012:SF0">
    <property type="entry name" value="TYPE II SECRETION SYSTEM PROTEIN F-RELATED"/>
    <property type="match status" value="1"/>
</dbReference>
<dbReference type="Pfam" id="PF00482">
    <property type="entry name" value="T2SSF"/>
    <property type="match status" value="2"/>
</dbReference>
<evidence type="ECO:0000256" key="2">
    <source>
        <dbReference type="ARBA" id="ARBA00005745"/>
    </source>
</evidence>
<evidence type="ECO:0000256" key="3">
    <source>
        <dbReference type="ARBA" id="ARBA00022475"/>
    </source>
</evidence>
<dbReference type="Gene3D" id="1.20.81.30">
    <property type="entry name" value="Type II secretion system (T2SS), domain F"/>
    <property type="match status" value="2"/>
</dbReference>
<dbReference type="Proteomes" id="UP000591071">
    <property type="component" value="Unassembled WGS sequence"/>
</dbReference>
<comment type="caution">
    <text evidence="9">The sequence shown here is derived from an EMBL/GenBank/DDBJ whole genome shotgun (WGS) entry which is preliminary data.</text>
</comment>
<dbReference type="GO" id="GO:0005886">
    <property type="term" value="C:plasma membrane"/>
    <property type="evidence" value="ECO:0007669"/>
    <property type="project" value="UniProtKB-SubCell"/>
</dbReference>
<feature type="domain" description="Type II secretion system protein GspF" evidence="8">
    <location>
        <begin position="239"/>
        <end position="361"/>
    </location>
</feature>
<dbReference type="EMBL" id="JABAFG010000007">
    <property type="protein sequence ID" value="NME28070.1"/>
    <property type="molecule type" value="Genomic_DNA"/>
</dbReference>
<evidence type="ECO:0000313" key="9">
    <source>
        <dbReference type="EMBL" id="NME28070.1"/>
    </source>
</evidence>
<evidence type="ECO:0000256" key="7">
    <source>
        <dbReference type="SAM" id="Phobius"/>
    </source>
</evidence>
<evidence type="ECO:0000256" key="5">
    <source>
        <dbReference type="ARBA" id="ARBA00022989"/>
    </source>
</evidence>
<proteinExistence type="inferred from homology"/>
<keyword evidence="6 7" id="KW-0472">Membrane</keyword>
<keyword evidence="4 7" id="KW-0812">Transmembrane</keyword>
<dbReference type="PANTHER" id="PTHR30012">
    <property type="entry name" value="GENERAL SECRETION PATHWAY PROTEIN"/>
    <property type="match status" value="1"/>
</dbReference>
<dbReference type="PRINTS" id="PR00812">
    <property type="entry name" value="BCTERIALGSPF"/>
</dbReference>
<dbReference type="InterPro" id="IPR018076">
    <property type="entry name" value="T2SS_GspF_dom"/>
</dbReference>
<comment type="similarity">
    <text evidence="2">Belongs to the GSP F family.</text>
</comment>
<dbReference type="InterPro" id="IPR003004">
    <property type="entry name" value="GspF/PilC"/>
</dbReference>
<name>A0A848BSC7_9FIRM</name>
<reference evidence="9 10" key="1">
    <citation type="submission" date="2020-04" db="EMBL/GenBank/DDBJ databases">
        <authorList>
            <person name="Hitch T.C.A."/>
            <person name="Wylensek D."/>
            <person name="Clavel T."/>
        </authorList>
    </citation>
    <scope>NUCLEOTIDE SEQUENCE [LARGE SCALE GENOMIC DNA]</scope>
    <source>
        <strain evidence="9 10">Oil-RF-744-FAT-WT-6-1</strain>
    </source>
</reference>
<accession>A0A848BSC7</accession>
<organism evidence="9 10">
    <name type="scientific">Megasphaera hexanoica</name>
    <dbReference type="NCBI Taxonomy" id="1675036"/>
    <lineage>
        <taxon>Bacteria</taxon>
        <taxon>Bacillati</taxon>
        <taxon>Bacillota</taxon>
        <taxon>Negativicutes</taxon>
        <taxon>Veillonellales</taxon>
        <taxon>Veillonellaceae</taxon>
        <taxon>Megasphaera</taxon>
    </lineage>
</organism>
<feature type="transmembrane region" description="Helical" evidence="7">
    <location>
        <begin position="188"/>
        <end position="208"/>
    </location>
</feature>
<gene>
    <name evidence="9" type="ORF">HF872_05465</name>
</gene>
<sequence>MMKQGQWQVLHIEEIPQQHVTLPWRIRKMKSRELGSFFKELAEMTKAGIPFLDSWRLLVRPLPRGKKKDALIKIGDDIENGSRPSVALESSRLFPKMTCCLLKAGEHSGNMESVLSILGNYYQDADRQRQQLIQAMIYPGFLLAGTILLLAGAVFYILPVFATMFASMNVPLPVLTRGLIGMKDLCCYHGLSLLGIFLLLAAVGVYGYKKRQARLYITACIMRIPLWRRMYLAWCWQRFSRIMAMQLASGIPVLSAIQDAANATNEIWFQKKMEYCSSWVRSGHSFLEAIQHENIATPFLEAMILVGESTGNYDTAFSRIASYYDWQISRWSQRICQLLEPLTMAFMGLMIGLVVLALLLPLLDAAAAII</sequence>
<comment type="subcellular location">
    <subcellularLocation>
        <location evidence="1">Cell membrane</location>
        <topology evidence="1">Multi-pass membrane protein</topology>
    </subcellularLocation>
</comment>
<evidence type="ECO:0000256" key="6">
    <source>
        <dbReference type="ARBA" id="ARBA00023136"/>
    </source>
</evidence>
<protein>
    <submittedName>
        <fullName evidence="9">Type II secretion system F family protein</fullName>
    </submittedName>
</protein>
<feature type="transmembrane region" description="Helical" evidence="7">
    <location>
        <begin position="137"/>
        <end position="168"/>
    </location>
</feature>
<keyword evidence="3" id="KW-1003">Cell membrane</keyword>
<keyword evidence="5 7" id="KW-1133">Transmembrane helix</keyword>
<dbReference type="InterPro" id="IPR042094">
    <property type="entry name" value="T2SS_GspF_sf"/>
</dbReference>
<dbReference type="AlphaFoldDB" id="A0A848BSC7"/>